<accession>A0A099I462</accession>
<sequence>MWKEGTIGIPKKDGRYKSVKYWVKYFEEPSEDYGINGGKISKLSLKMDGKWIANYDRGWDIEPTCEEANLAFCILLNELN</sequence>
<dbReference type="RefSeq" id="WP_044906167.1">
    <property type="nucleotide sequence ID" value="NZ_JQIF01000065.1"/>
</dbReference>
<evidence type="ECO:0000259" key="1">
    <source>
        <dbReference type="Pfam" id="PF24726"/>
    </source>
</evidence>
<dbReference type="AlphaFoldDB" id="A0A099I462"/>
<protein>
    <recommendedName>
        <fullName evidence="1">DUF7678 domain-containing protein</fullName>
    </recommendedName>
</protein>
<dbReference type="InterPro" id="IPR056095">
    <property type="entry name" value="DUF7678"/>
</dbReference>
<comment type="caution">
    <text evidence="2">The sequence shown here is derived from an EMBL/GenBank/DDBJ whole genome shotgun (WGS) entry which is preliminary data.</text>
</comment>
<feature type="domain" description="DUF7678" evidence="1">
    <location>
        <begin position="1"/>
        <end position="80"/>
    </location>
</feature>
<evidence type="ECO:0000313" key="2">
    <source>
        <dbReference type="EMBL" id="KGJ52450.1"/>
    </source>
</evidence>
<dbReference type="EMBL" id="JQIF01000065">
    <property type="protein sequence ID" value="KGJ52450.1"/>
    <property type="molecule type" value="Genomic_DNA"/>
</dbReference>
<reference evidence="2 3" key="1">
    <citation type="submission" date="2014-08" db="EMBL/GenBank/DDBJ databases">
        <title>Clostridium innocuum, an unnegligible vancomycin-resistant pathogen causing extra-intestinal infections.</title>
        <authorList>
            <person name="Feng Y."/>
            <person name="Chiu C.-H."/>
        </authorList>
    </citation>
    <scope>NUCLEOTIDE SEQUENCE [LARGE SCALE GENOMIC DNA]</scope>
    <source>
        <strain evidence="2 3">AN88</strain>
    </source>
</reference>
<evidence type="ECO:0000313" key="3">
    <source>
        <dbReference type="Proteomes" id="UP000030008"/>
    </source>
</evidence>
<dbReference type="Proteomes" id="UP000030008">
    <property type="component" value="Unassembled WGS sequence"/>
</dbReference>
<proteinExistence type="predicted"/>
<organism evidence="2 3">
    <name type="scientific">Clostridium innocuum</name>
    <dbReference type="NCBI Taxonomy" id="1522"/>
    <lineage>
        <taxon>Bacteria</taxon>
        <taxon>Bacillati</taxon>
        <taxon>Bacillota</taxon>
        <taxon>Clostridia</taxon>
        <taxon>Eubacteriales</taxon>
        <taxon>Clostridiaceae</taxon>
        <taxon>Clostridium</taxon>
    </lineage>
</organism>
<dbReference type="Pfam" id="PF24726">
    <property type="entry name" value="DUF7678"/>
    <property type="match status" value="1"/>
</dbReference>
<gene>
    <name evidence="2" type="ORF">CIAN88_14450</name>
</gene>
<name>A0A099I462_CLOIN</name>